<feature type="non-terminal residue" evidence="8">
    <location>
        <position position="111"/>
    </location>
</feature>
<evidence type="ECO:0000256" key="6">
    <source>
        <dbReference type="ARBA" id="ARBA00023136"/>
    </source>
</evidence>
<evidence type="ECO:0000256" key="1">
    <source>
        <dbReference type="ARBA" id="ARBA00004651"/>
    </source>
</evidence>
<keyword evidence="5 7" id="KW-1133">Transmembrane helix</keyword>
<evidence type="ECO:0000256" key="7">
    <source>
        <dbReference type="SAM" id="Phobius"/>
    </source>
</evidence>
<evidence type="ECO:0000256" key="5">
    <source>
        <dbReference type="ARBA" id="ARBA00022989"/>
    </source>
</evidence>
<dbReference type="PANTHER" id="PTHR30047">
    <property type="entry name" value="HIGH-AFFINITY CHOLINE TRANSPORT PROTEIN-RELATED"/>
    <property type="match status" value="1"/>
</dbReference>
<feature type="transmembrane region" description="Helical" evidence="7">
    <location>
        <begin position="48"/>
        <end position="74"/>
    </location>
</feature>
<evidence type="ECO:0000256" key="3">
    <source>
        <dbReference type="ARBA" id="ARBA00022475"/>
    </source>
</evidence>
<evidence type="ECO:0000313" key="8">
    <source>
        <dbReference type="EMBL" id="SVA00527.1"/>
    </source>
</evidence>
<keyword evidence="3" id="KW-1003">Cell membrane</keyword>
<feature type="transmembrane region" description="Helical" evidence="7">
    <location>
        <begin position="15"/>
        <end position="36"/>
    </location>
</feature>
<keyword evidence="6 7" id="KW-0472">Membrane</keyword>
<keyword evidence="4 7" id="KW-0812">Transmembrane</keyword>
<gene>
    <name evidence="8" type="ORF">METZ01_LOCUS53381</name>
</gene>
<evidence type="ECO:0000256" key="2">
    <source>
        <dbReference type="ARBA" id="ARBA00022448"/>
    </source>
</evidence>
<organism evidence="8">
    <name type="scientific">marine metagenome</name>
    <dbReference type="NCBI Taxonomy" id="408172"/>
    <lineage>
        <taxon>unclassified sequences</taxon>
        <taxon>metagenomes</taxon>
        <taxon>ecological metagenomes</taxon>
    </lineage>
</organism>
<evidence type="ECO:0000256" key="4">
    <source>
        <dbReference type="ARBA" id="ARBA00022692"/>
    </source>
</evidence>
<dbReference type="GO" id="GO:0005886">
    <property type="term" value="C:plasma membrane"/>
    <property type="evidence" value="ECO:0007669"/>
    <property type="project" value="UniProtKB-SubCell"/>
</dbReference>
<dbReference type="InterPro" id="IPR000060">
    <property type="entry name" value="BCCT_transptr"/>
</dbReference>
<dbReference type="Pfam" id="PF02028">
    <property type="entry name" value="BCCT"/>
    <property type="match status" value="1"/>
</dbReference>
<dbReference type="EMBL" id="UINC01002812">
    <property type="protein sequence ID" value="SVA00527.1"/>
    <property type="molecule type" value="Genomic_DNA"/>
</dbReference>
<keyword evidence="2" id="KW-0813">Transport</keyword>
<dbReference type="AlphaFoldDB" id="A0A381SDZ7"/>
<protein>
    <submittedName>
        <fullName evidence="8">Uncharacterized protein</fullName>
    </submittedName>
</protein>
<dbReference type="GO" id="GO:0022857">
    <property type="term" value="F:transmembrane transporter activity"/>
    <property type="evidence" value="ECO:0007669"/>
    <property type="project" value="InterPro"/>
</dbReference>
<proteinExistence type="predicted"/>
<name>A0A381SDZ7_9ZZZZ</name>
<feature type="transmembrane region" description="Helical" evidence="7">
    <location>
        <begin position="94"/>
        <end position="110"/>
    </location>
</feature>
<comment type="subcellular location">
    <subcellularLocation>
        <location evidence="1">Cell membrane</location>
        <topology evidence="1">Multi-pass membrane protein</topology>
    </subcellularLocation>
</comment>
<dbReference type="PANTHER" id="PTHR30047:SF7">
    <property type="entry name" value="HIGH-AFFINITY CHOLINE TRANSPORT PROTEIN"/>
    <property type="match status" value="1"/>
</dbReference>
<sequence>MDEIFNSFNKKNVDYITFVTSLVVVIGIAFFILYNAESTAILIEDYKNSVISVFGPIFLILTPLCFIFVLYLAFSKYGRYKLGGNEAQTEFSTISWMGMLFCGGIGGGIIY</sequence>
<accession>A0A381SDZ7</accession>
<reference evidence="8" key="1">
    <citation type="submission" date="2018-05" db="EMBL/GenBank/DDBJ databases">
        <authorList>
            <person name="Lanie J.A."/>
            <person name="Ng W.-L."/>
            <person name="Kazmierczak K.M."/>
            <person name="Andrzejewski T.M."/>
            <person name="Davidsen T.M."/>
            <person name="Wayne K.J."/>
            <person name="Tettelin H."/>
            <person name="Glass J.I."/>
            <person name="Rusch D."/>
            <person name="Podicherti R."/>
            <person name="Tsui H.-C.T."/>
            <person name="Winkler M.E."/>
        </authorList>
    </citation>
    <scope>NUCLEOTIDE SEQUENCE</scope>
</reference>